<protein>
    <submittedName>
        <fullName evidence="1">Uncharacterized protein</fullName>
    </submittedName>
</protein>
<evidence type="ECO:0000313" key="1">
    <source>
        <dbReference type="EMBL" id="GMR35570.1"/>
    </source>
</evidence>
<dbReference type="Proteomes" id="UP001328107">
    <property type="component" value="Unassembled WGS sequence"/>
</dbReference>
<evidence type="ECO:0000313" key="2">
    <source>
        <dbReference type="Proteomes" id="UP001328107"/>
    </source>
</evidence>
<sequence length="116" mass="12696">TFFVIVDASLKAASREGRMDRVQKLDAEASFSSTHSFAFSLVFGSCIVLFASSKWVLIVGPSPSSISPSRRLLHPFGCRSGISGDRFIQIEFFPVEVREEIIVSLGSIRLALLMVA</sequence>
<keyword evidence="2" id="KW-1185">Reference proteome</keyword>
<gene>
    <name evidence="1" type="ORF">PMAYCL1PPCAC_05765</name>
</gene>
<comment type="caution">
    <text evidence="1">The sequence shown here is derived from an EMBL/GenBank/DDBJ whole genome shotgun (WGS) entry which is preliminary data.</text>
</comment>
<dbReference type="EMBL" id="BTRK01000002">
    <property type="protein sequence ID" value="GMR35570.1"/>
    <property type="molecule type" value="Genomic_DNA"/>
</dbReference>
<dbReference type="AlphaFoldDB" id="A0AAN5C9C5"/>
<proteinExistence type="predicted"/>
<accession>A0AAN5C9C5</accession>
<name>A0AAN5C9C5_9BILA</name>
<feature type="non-terminal residue" evidence="1">
    <location>
        <position position="1"/>
    </location>
</feature>
<organism evidence="1 2">
    <name type="scientific">Pristionchus mayeri</name>
    <dbReference type="NCBI Taxonomy" id="1317129"/>
    <lineage>
        <taxon>Eukaryota</taxon>
        <taxon>Metazoa</taxon>
        <taxon>Ecdysozoa</taxon>
        <taxon>Nematoda</taxon>
        <taxon>Chromadorea</taxon>
        <taxon>Rhabditida</taxon>
        <taxon>Rhabditina</taxon>
        <taxon>Diplogasteromorpha</taxon>
        <taxon>Diplogasteroidea</taxon>
        <taxon>Neodiplogasteridae</taxon>
        <taxon>Pristionchus</taxon>
    </lineage>
</organism>
<reference evidence="2" key="1">
    <citation type="submission" date="2022-10" db="EMBL/GenBank/DDBJ databases">
        <title>Genome assembly of Pristionchus species.</title>
        <authorList>
            <person name="Yoshida K."/>
            <person name="Sommer R.J."/>
        </authorList>
    </citation>
    <scope>NUCLEOTIDE SEQUENCE [LARGE SCALE GENOMIC DNA]</scope>
    <source>
        <strain evidence="2">RS5460</strain>
    </source>
</reference>